<name>A0A328WTH4_9FLAO</name>
<evidence type="ECO:0000256" key="3">
    <source>
        <dbReference type="ARBA" id="ARBA00006434"/>
    </source>
</evidence>
<dbReference type="PROSITE" id="PS50109">
    <property type="entry name" value="HIS_KIN"/>
    <property type="match status" value="1"/>
</dbReference>
<gene>
    <name evidence="14" type="ORF">B0I10_10554</name>
</gene>
<feature type="domain" description="Histidine kinase" evidence="13">
    <location>
        <begin position="677"/>
        <end position="895"/>
    </location>
</feature>
<feature type="transmembrane region" description="Helical" evidence="12">
    <location>
        <begin position="497"/>
        <end position="516"/>
    </location>
</feature>
<accession>A0A328WTH4</accession>
<protein>
    <recommendedName>
        <fullName evidence="4">histidine kinase</fullName>
        <ecNumber evidence="4">2.7.13.3</ecNumber>
    </recommendedName>
</protein>
<dbReference type="PROSITE" id="PS50283">
    <property type="entry name" value="NA_SOLUT_SYMP_3"/>
    <property type="match status" value="1"/>
</dbReference>
<dbReference type="PANTHER" id="PTHR43547:SF2">
    <property type="entry name" value="HYBRID SIGNAL TRANSDUCTION HISTIDINE KINASE C"/>
    <property type="match status" value="1"/>
</dbReference>
<dbReference type="RefSeq" id="WP_112085640.1">
    <property type="nucleotide sequence ID" value="NZ_QLSV01000005.1"/>
</dbReference>
<dbReference type="InterPro" id="IPR003594">
    <property type="entry name" value="HATPase_dom"/>
</dbReference>
<dbReference type="SMART" id="SM00388">
    <property type="entry name" value="HisKA"/>
    <property type="match status" value="1"/>
</dbReference>
<organism evidence="14 15">
    <name type="scientific">Flavobacterium lacus</name>
    <dbReference type="NCBI Taxonomy" id="1353778"/>
    <lineage>
        <taxon>Bacteria</taxon>
        <taxon>Pseudomonadati</taxon>
        <taxon>Bacteroidota</taxon>
        <taxon>Flavobacteriia</taxon>
        <taxon>Flavobacteriales</taxon>
        <taxon>Flavobacteriaceae</taxon>
        <taxon>Flavobacterium</taxon>
    </lineage>
</organism>
<feature type="transmembrane region" description="Helical" evidence="12">
    <location>
        <begin position="6"/>
        <end position="24"/>
    </location>
</feature>
<feature type="transmembrane region" description="Helical" evidence="12">
    <location>
        <begin position="158"/>
        <end position="176"/>
    </location>
</feature>
<dbReference type="InterPro" id="IPR038377">
    <property type="entry name" value="Na/Glc_symporter_sf"/>
</dbReference>
<evidence type="ECO:0000256" key="10">
    <source>
        <dbReference type="ARBA" id="ARBA00023012"/>
    </source>
</evidence>
<dbReference type="InterPro" id="IPR005467">
    <property type="entry name" value="His_kinase_dom"/>
</dbReference>
<feature type="transmembrane region" description="Helical" evidence="12">
    <location>
        <begin position="323"/>
        <end position="344"/>
    </location>
</feature>
<dbReference type="InterPro" id="IPR036097">
    <property type="entry name" value="HisK_dim/P_sf"/>
</dbReference>
<dbReference type="Proteomes" id="UP000249518">
    <property type="component" value="Unassembled WGS sequence"/>
</dbReference>
<dbReference type="InterPro" id="IPR003661">
    <property type="entry name" value="HisK_dim/P_dom"/>
</dbReference>
<evidence type="ECO:0000256" key="11">
    <source>
        <dbReference type="ARBA" id="ARBA00023136"/>
    </source>
</evidence>
<evidence type="ECO:0000256" key="4">
    <source>
        <dbReference type="ARBA" id="ARBA00012438"/>
    </source>
</evidence>
<feature type="transmembrane region" description="Helical" evidence="12">
    <location>
        <begin position="385"/>
        <end position="402"/>
    </location>
</feature>
<sequence>MNSGILIVILLLYLGLLFFIAQWAERKGNSKWTNNPYVYSLSLAVYCTTWTYYGSIGVAANSGLNYIPIYLGPVIAFPAWIVILRKIIRISRVNKISSIADFISLRYGNSRFLGALVTVISLMAILPYVGLQLKAISETFHIVTNSTESNNVFLDTSTYVALVLALFASFYGTRYVDASEKRKGIVTAVAMESVLKLFFFIILGLYVTFYVFDGFDAIYAKASLMDNFEERNTIHGLEGGMNWMMLIILSFFSIFLLPRQFHMSIVENNREKHIRTAIWLFPLYLLLFNLFVYPIAWGGNILFEGKDVNPDMFSLLIPQLFDNTFMTVLVFLGGFSAAISMIVVSSITLSTMLSNNLLIPYGLLGSLQKDNQESNSERIVNIRRIGIFLLIILAFIYYRFFIMDFSLVSVGMISFVIVAQLGPAFFGAIFWKRGSLNGAVAGIIVGMLICFYTIMLPFLLSSINPESNFFKEGFFGYTFLQPFQLFGLDYLEPIPHALFWSLLFNSLVYLFVSVSFKGNYRERNYAEMFVDIDKYINNHENAFIWKGTAYVSDIKKVLKRFLGEERTNRALSIFKMKYNIAPDNLLADARLVKFAENLLTGHIGTASAKILIESVTKEDKISLPEVLKILEESKENLIINKKLTETSNELKVLSAQLKTANETLVIKDKQKDEFLDTVTHELRTPITAIRAASEILHDDDEIPGEIKKQFLQNIITESDRLNRLIDKILDLEKFETGKQKIYLSTGNIIQTISKSLSPLQQLISNKKIHVEFDENQFKVLVDFDEERIIQVITNLVSNAIKFTDEKQGLIIITVLNEEDFIKINVFNNGKGINPNELETIFDKFYQSNNQNIKKPIGSGLGLAICKQIIEAHKGKIWAENVQKGVTFSFILPKNK</sequence>
<keyword evidence="15" id="KW-1185">Reference proteome</keyword>
<feature type="transmembrane region" description="Helical" evidence="12">
    <location>
        <begin position="438"/>
        <end position="460"/>
    </location>
</feature>
<feature type="transmembrane region" description="Helical" evidence="12">
    <location>
        <begin position="278"/>
        <end position="303"/>
    </location>
</feature>
<keyword evidence="9 12" id="KW-1133">Transmembrane helix</keyword>
<evidence type="ECO:0000256" key="5">
    <source>
        <dbReference type="ARBA" id="ARBA00022553"/>
    </source>
</evidence>
<comment type="similarity">
    <text evidence="3">Belongs to the sodium:solute symporter (SSF) (TC 2.A.21) family.</text>
</comment>
<keyword evidence="6" id="KW-0808">Transferase</keyword>
<feature type="transmembrane region" description="Helical" evidence="12">
    <location>
        <begin position="36"/>
        <end position="53"/>
    </location>
</feature>
<dbReference type="EC" id="2.7.13.3" evidence="4"/>
<dbReference type="AlphaFoldDB" id="A0A328WTH4"/>
<dbReference type="SMART" id="SM00387">
    <property type="entry name" value="HATPase_c"/>
    <property type="match status" value="1"/>
</dbReference>
<reference evidence="14 15" key="1">
    <citation type="submission" date="2018-06" db="EMBL/GenBank/DDBJ databases">
        <title>Genomic Encyclopedia of Type Strains, Phase III (KMG-III): the genomes of soil and plant-associated and newly described type strains.</title>
        <authorList>
            <person name="Whitman W."/>
        </authorList>
    </citation>
    <scope>NUCLEOTIDE SEQUENCE [LARGE SCALE GENOMIC DNA]</scope>
    <source>
        <strain evidence="14 15">CGMCC 1.12504</strain>
    </source>
</reference>
<dbReference type="GO" id="GO:0022857">
    <property type="term" value="F:transmembrane transporter activity"/>
    <property type="evidence" value="ECO:0007669"/>
    <property type="project" value="InterPro"/>
</dbReference>
<dbReference type="FunFam" id="1.10.287.130:FF:000001">
    <property type="entry name" value="Two-component sensor histidine kinase"/>
    <property type="match status" value="1"/>
</dbReference>
<dbReference type="PANTHER" id="PTHR43547">
    <property type="entry name" value="TWO-COMPONENT HISTIDINE KINASE"/>
    <property type="match status" value="1"/>
</dbReference>
<dbReference type="CDD" id="cd00082">
    <property type="entry name" value="HisKA"/>
    <property type="match status" value="1"/>
</dbReference>
<evidence type="ECO:0000313" key="15">
    <source>
        <dbReference type="Proteomes" id="UP000249518"/>
    </source>
</evidence>
<dbReference type="Pfam" id="PF00512">
    <property type="entry name" value="HisKA"/>
    <property type="match status" value="1"/>
</dbReference>
<comment type="catalytic activity">
    <reaction evidence="1">
        <text>ATP + protein L-histidine = ADP + protein N-phospho-L-histidine.</text>
        <dbReference type="EC" id="2.7.13.3"/>
    </reaction>
</comment>
<proteinExistence type="inferred from homology"/>
<evidence type="ECO:0000259" key="13">
    <source>
        <dbReference type="PROSITE" id="PS50109"/>
    </source>
</evidence>
<feature type="transmembrane region" description="Helical" evidence="12">
    <location>
        <begin position="240"/>
        <end position="257"/>
    </location>
</feature>
<dbReference type="InterPro" id="IPR018212">
    <property type="entry name" value="Na/solute_symporter_CS"/>
</dbReference>
<dbReference type="Gene3D" id="3.30.565.10">
    <property type="entry name" value="Histidine kinase-like ATPase, C-terminal domain"/>
    <property type="match status" value="1"/>
</dbReference>
<keyword evidence="8" id="KW-0418">Kinase</keyword>
<dbReference type="FunFam" id="3.30.565.10:FF:000006">
    <property type="entry name" value="Sensor histidine kinase WalK"/>
    <property type="match status" value="1"/>
</dbReference>
<dbReference type="GO" id="GO:0000155">
    <property type="term" value="F:phosphorelay sensor kinase activity"/>
    <property type="evidence" value="ECO:0007669"/>
    <property type="project" value="InterPro"/>
</dbReference>
<comment type="caution">
    <text evidence="14">The sequence shown here is derived from an EMBL/GenBank/DDBJ whole genome shotgun (WGS) entry which is preliminary data.</text>
</comment>
<feature type="transmembrane region" description="Helical" evidence="12">
    <location>
        <begin position="197"/>
        <end position="220"/>
    </location>
</feature>
<dbReference type="Gene3D" id="1.20.1730.10">
    <property type="entry name" value="Sodium/glucose cotransporter"/>
    <property type="match status" value="1"/>
</dbReference>
<evidence type="ECO:0000256" key="9">
    <source>
        <dbReference type="ARBA" id="ARBA00022989"/>
    </source>
</evidence>
<dbReference type="InterPro" id="IPR004358">
    <property type="entry name" value="Sig_transdc_His_kin-like_C"/>
</dbReference>
<dbReference type="InterPro" id="IPR001734">
    <property type="entry name" value="Na/solute_symporter"/>
</dbReference>
<evidence type="ECO:0000256" key="7">
    <source>
        <dbReference type="ARBA" id="ARBA00022692"/>
    </source>
</evidence>
<feature type="transmembrane region" description="Helical" evidence="12">
    <location>
        <begin position="112"/>
        <end position="131"/>
    </location>
</feature>
<dbReference type="SUPFAM" id="SSF47384">
    <property type="entry name" value="Homodimeric domain of signal transducing histidine kinase"/>
    <property type="match status" value="1"/>
</dbReference>
<keyword evidence="10" id="KW-0902">Two-component regulatory system</keyword>
<dbReference type="OrthoDB" id="9764438at2"/>
<evidence type="ECO:0000256" key="2">
    <source>
        <dbReference type="ARBA" id="ARBA00004141"/>
    </source>
</evidence>
<feature type="transmembrane region" description="Helical" evidence="12">
    <location>
        <begin position="65"/>
        <end position="84"/>
    </location>
</feature>
<dbReference type="PROSITE" id="PS00457">
    <property type="entry name" value="NA_SOLUT_SYMP_2"/>
    <property type="match status" value="1"/>
</dbReference>
<evidence type="ECO:0000256" key="12">
    <source>
        <dbReference type="SAM" id="Phobius"/>
    </source>
</evidence>
<dbReference type="Gene3D" id="1.10.287.130">
    <property type="match status" value="1"/>
</dbReference>
<feature type="transmembrane region" description="Helical" evidence="12">
    <location>
        <begin position="408"/>
        <end position="431"/>
    </location>
</feature>
<comment type="subcellular location">
    <subcellularLocation>
        <location evidence="2">Membrane</location>
        <topology evidence="2">Multi-pass membrane protein</topology>
    </subcellularLocation>
</comment>
<keyword evidence="7 12" id="KW-0812">Transmembrane</keyword>
<dbReference type="PRINTS" id="PR00344">
    <property type="entry name" value="BCTRLSENSOR"/>
</dbReference>
<keyword evidence="11 12" id="KW-0472">Membrane</keyword>
<evidence type="ECO:0000256" key="6">
    <source>
        <dbReference type="ARBA" id="ARBA00022679"/>
    </source>
</evidence>
<keyword evidence="5" id="KW-0597">Phosphoprotein</keyword>
<dbReference type="SUPFAM" id="SSF55874">
    <property type="entry name" value="ATPase domain of HSP90 chaperone/DNA topoisomerase II/histidine kinase"/>
    <property type="match status" value="1"/>
</dbReference>
<evidence type="ECO:0000256" key="8">
    <source>
        <dbReference type="ARBA" id="ARBA00022777"/>
    </source>
</evidence>
<evidence type="ECO:0000256" key="1">
    <source>
        <dbReference type="ARBA" id="ARBA00000085"/>
    </source>
</evidence>
<dbReference type="InterPro" id="IPR036890">
    <property type="entry name" value="HATPase_C_sf"/>
</dbReference>
<dbReference type="EMBL" id="QLSV01000005">
    <property type="protein sequence ID" value="RAR48446.1"/>
    <property type="molecule type" value="Genomic_DNA"/>
</dbReference>
<evidence type="ECO:0000313" key="14">
    <source>
        <dbReference type="EMBL" id="RAR48446.1"/>
    </source>
</evidence>
<dbReference type="CDD" id="cd10322">
    <property type="entry name" value="SLC5sbd"/>
    <property type="match status" value="1"/>
</dbReference>
<dbReference type="Pfam" id="PF02518">
    <property type="entry name" value="HATPase_c"/>
    <property type="match status" value="1"/>
</dbReference>
<dbReference type="GO" id="GO:0016020">
    <property type="term" value="C:membrane"/>
    <property type="evidence" value="ECO:0007669"/>
    <property type="project" value="UniProtKB-SubCell"/>
</dbReference>